<dbReference type="Gene3D" id="3.30.300.20">
    <property type="match status" value="1"/>
</dbReference>
<keyword evidence="2" id="KW-1185">Reference proteome</keyword>
<dbReference type="RefSeq" id="WP_303541277.1">
    <property type="nucleotide sequence ID" value="NZ_JAUOTP010000003.1"/>
</dbReference>
<accession>A0ABT8Y7D0</accession>
<dbReference type="EMBL" id="JAUOTP010000003">
    <property type="protein sequence ID" value="MDO6414230.1"/>
    <property type="molecule type" value="Genomic_DNA"/>
</dbReference>
<dbReference type="Pfam" id="PF02566">
    <property type="entry name" value="OsmC"/>
    <property type="match status" value="1"/>
</dbReference>
<proteinExistence type="predicted"/>
<reference evidence="1" key="1">
    <citation type="submission" date="2023-07" db="EMBL/GenBank/DDBJ databases">
        <authorList>
            <person name="Kim M."/>
        </authorList>
    </citation>
    <scope>NUCLEOTIDE SEQUENCE</scope>
    <source>
        <strain evidence="1">BIUV-7</strain>
    </source>
</reference>
<protein>
    <submittedName>
        <fullName evidence="1">OsmC family protein</fullName>
    </submittedName>
</protein>
<dbReference type="InterPro" id="IPR036102">
    <property type="entry name" value="OsmC/Ohrsf"/>
</dbReference>
<evidence type="ECO:0000313" key="1">
    <source>
        <dbReference type="EMBL" id="MDO6414230.1"/>
    </source>
</evidence>
<dbReference type="InterPro" id="IPR015946">
    <property type="entry name" value="KH_dom-like_a/b"/>
</dbReference>
<sequence>MSDLVRYMDQAVAEYTGNGAFQISIRTAGIEIMADEPIASGGLGSGPTPYQLLASALASCTTMTLRLYAERKGWDVWIRTSAGHSRDPDKLPADLFTREIEIDGDLDEVKRARLIEIADRCPVHRTLSSGARVETHAGRAPPPAQVATDHAIDMEALIAVGRGSWNLGG</sequence>
<dbReference type="InterPro" id="IPR003718">
    <property type="entry name" value="OsmC/Ohr_fam"/>
</dbReference>
<gene>
    <name evidence="1" type="ORF">Q4F19_07535</name>
</gene>
<dbReference type="PANTHER" id="PTHR39624">
    <property type="entry name" value="PROTEIN INVOLVED IN RIMO-MEDIATED BETA-METHYLTHIOLATION OF RIBOSOMAL PROTEIN S12 YCAO"/>
    <property type="match status" value="1"/>
</dbReference>
<organism evidence="1 2">
    <name type="scientific">Sphingomonas natans</name>
    <dbReference type="NCBI Taxonomy" id="3063330"/>
    <lineage>
        <taxon>Bacteria</taxon>
        <taxon>Pseudomonadati</taxon>
        <taxon>Pseudomonadota</taxon>
        <taxon>Alphaproteobacteria</taxon>
        <taxon>Sphingomonadales</taxon>
        <taxon>Sphingomonadaceae</taxon>
        <taxon>Sphingomonas</taxon>
    </lineage>
</organism>
<name>A0ABT8Y7D0_9SPHN</name>
<dbReference type="SUPFAM" id="SSF82784">
    <property type="entry name" value="OsmC-like"/>
    <property type="match status" value="1"/>
</dbReference>
<comment type="caution">
    <text evidence="1">The sequence shown here is derived from an EMBL/GenBank/DDBJ whole genome shotgun (WGS) entry which is preliminary data.</text>
</comment>
<dbReference type="PANTHER" id="PTHR39624:SF2">
    <property type="entry name" value="OSMC-LIKE PROTEIN"/>
    <property type="match status" value="1"/>
</dbReference>
<dbReference type="Proteomes" id="UP001169764">
    <property type="component" value="Unassembled WGS sequence"/>
</dbReference>
<evidence type="ECO:0000313" key="2">
    <source>
        <dbReference type="Proteomes" id="UP001169764"/>
    </source>
</evidence>